<dbReference type="RefSeq" id="WP_085934143.1">
    <property type="nucleotide sequence ID" value="NZ_FUWJ01000002.1"/>
</dbReference>
<evidence type="ECO:0000313" key="1">
    <source>
        <dbReference type="EMBL" id="SJZ82912.1"/>
    </source>
</evidence>
<proteinExistence type="predicted"/>
<protein>
    <submittedName>
        <fullName evidence="1">Uncharacterized protein</fullName>
    </submittedName>
</protein>
<sequence>MLNLPTAKDLQTKIALAEAEKASAAAKAHDAAEAEKQAFLDRLTRPSGLSDEQVIEKAAHIINRAVENGLTSVQVFRFPNTICTDDGRAIDEHEEGWEKTLTGIPREIYSFWERQLKPRGYHIKYEIIDRKGGLRGDVGIFLSWG</sequence>
<dbReference type="AlphaFoldDB" id="A0A1T4NV17"/>
<dbReference type="Proteomes" id="UP000190092">
    <property type="component" value="Unassembled WGS sequence"/>
</dbReference>
<reference evidence="2" key="1">
    <citation type="submission" date="2017-02" db="EMBL/GenBank/DDBJ databases">
        <authorList>
            <person name="Varghese N."/>
            <person name="Submissions S."/>
        </authorList>
    </citation>
    <scope>NUCLEOTIDE SEQUENCE [LARGE SCALE GENOMIC DNA]</scope>
    <source>
        <strain evidence="2">ATCC 27094</strain>
    </source>
</reference>
<keyword evidence="2" id="KW-1185">Reference proteome</keyword>
<dbReference type="EMBL" id="FUWJ01000002">
    <property type="protein sequence ID" value="SJZ82912.1"/>
    <property type="molecule type" value="Genomic_DNA"/>
</dbReference>
<gene>
    <name evidence="1" type="ORF">SAMN02745126_02462</name>
</gene>
<evidence type="ECO:0000313" key="2">
    <source>
        <dbReference type="Proteomes" id="UP000190092"/>
    </source>
</evidence>
<dbReference type="STRING" id="225324.SAMN02745126_02462"/>
<name>A0A1T4NV17_9HYPH</name>
<accession>A0A1T4NV17</accession>
<organism evidence="1 2">
    <name type="scientific">Enhydrobacter aerosaccus</name>
    <dbReference type="NCBI Taxonomy" id="225324"/>
    <lineage>
        <taxon>Bacteria</taxon>
        <taxon>Pseudomonadati</taxon>
        <taxon>Pseudomonadota</taxon>
        <taxon>Alphaproteobacteria</taxon>
        <taxon>Hyphomicrobiales</taxon>
        <taxon>Enhydrobacter</taxon>
    </lineage>
</organism>
<dbReference type="OrthoDB" id="7871683at2"/>